<proteinExistence type="inferred from homology"/>
<reference evidence="9" key="1">
    <citation type="submission" date="2021-03" db="EMBL/GenBank/DDBJ databases">
        <title>Chromosome level genome of the anhydrobiotic midge Polypedilum vanderplanki.</title>
        <authorList>
            <person name="Yoshida Y."/>
            <person name="Kikawada T."/>
            <person name="Gusev O."/>
        </authorList>
    </citation>
    <scope>NUCLEOTIDE SEQUENCE</scope>
    <source>
        <strain evidence="9">NIAS01</strain>
        <tissue evidence="9">Whole body or cell culture</tissue>
    </source>
</reference>
<evidence type="ECO:0000313" key="9">
    <source>
        <dbReference type="EMBL" id="KAG5676005.1"/>
    </source>
</evidence>
<protein>
    <recommendedName>
        <fullName evidence="3">glutathione transferase</fullName>
        <ecNumber evidence="3">2.5.1.18</ecNumber>
    </recommendedName>
    <alternativeName>
        <fullName evidence="5">GST class-theta</fullName>
    </alternativeName>
</protein>
<keyword evidence="10" id="KW-1185">Reference proteome</keyword>
<gene>
    <name evidence="9" type="ORF">PVAND_005860</name>
</gene>
<dbReference type="PANTHER" id="PTHR43969">
    <property type="entry name" value="GLUTATHIONE S TRANSFERASE D10, ISOFORM A-RELATED"/>
    <property type="match status" value="1"/>
</dbReference>
<dbReference type="Pfam" id="PF02798">
    <property type="entry name" value="GST_N"/>
    <property type="match status" value="1"/>
</dbReference>
<evidence type="ECO:0000256" key="6">
    <source>
        <dbReference type="ARBA" id="ARBA00047960"/>
    </source>
</evidence>
<comment type="catalytic activity">
    <reaction evidence="6">
        <text>RX + glutathione = an S-substituted glutathione + a halide anion + H(+)</text>
        <dbReference type="Rhea" id="RHEA:16437"/>
        <dbReference type="ChEBI" id="CHEBI:15378"/>
        <dbReference type="ChEBI" id="CHEBI:16042"/>
        <dbReference type="ChEBI" id="CHEBI:17792"/>
        <dbReference type="ChEBI" id="CHEBI:57925"/>
        <dbReference type="ChEBI" id="CHEBI:90779"/>
        <dbReference type="EC" id="2.5.1.18"/>
    </reaction>
</comment>
<comment type="similarity">
    <text evidence="1">Belongs to the GST superfamily. Theta family.</text>
</comment>
<dbReference type="CDD" id="cd03177">
    <property type="entry name" value="GST_C_Delta_Epsilon"/>
    <property type="match status" value="1"/>
</dbReference>
<evidence type="ECO:0000259" key="8">
    <source>
        <dbReference type="PROSITE" id="PS50405"/>
    </source>
</evidence>
<dbReference type="InterPro" id="IPR036249">
    <property type="entry name" value="Thioredoxin-like_sf"/>
</dbReference>
<sequence length="223" mass="25327">MSKKLKNTILYHNIHSPPSRMCYLTARNLDIDLEIRDLDILKGEQNSGEFLKINPMHQVPTLVHDGFVVTEARAIIMYLATIAESPLYPINDLKLKTLIDSRLFFDATNCSFAVKNFAFPILRKGMKTVPTITRDSLKTLLANLEVLLENSKCFAGDEMTIADFSFLSNVATIKQLGADFSIYPKLNDWYERCRCISGFTENEEGAKMLAEKLAKLLDEPLWI</sequence>
<dbReference type="SUPFAM" id="SSF47616">
    <property type="entry name" value="GST C-terminal domain-like"/>
    <property type="match status" value="1"/>
</dbReference>
<dbReference type="InterPro" id="IPR004046">
    <property type="entry name" value="GST_C"/>
</dbReference>
<dbReference type="FunFam" id="1.20.1050.10:FF:000007">
    <property type="entry name" value="Glutathione S-transferase 1-1"/>
    <property type="match status" value="1"/>
</dbReference>
<dbReference type="SUPFAM" id="SSF52833">
    <property type="entry name" value="Thioredoxin-like"/>
    <property type="match status" value="1"/>
</dbReference>
<dbReference type="SFLD" id="SFLDS00019">
    <property type="entry name" value="Glutathione_Transferase_(cytos"/>
    <property type="match status" value="1"/>
</dbReference>
<evidence type="ECO:0000256" key="3">
    <source>
        <dbReference type="ARBA" id="ARBA00012452"/>
    </source>
</evidence>
<dbReference type="Proteomes" id="UP001107558">
    <property type="component" value="Chromosome 2"/>
</dbReference>
<evidence type="ECO:0000256" key="1">
    <source>
        <dbReference type="ARBA" id="ARBA00009899"/>
    </source>
</evidence>
<dbReference type="PROSITE" id="PS50405">
    <property type="entry name" value="GST_CTER"/>
    <property type="match status" value="1"/>
</dbReference>
<accession>A0A9J6C2B5</accession>
<evidence type="ECO:0000259" key="7">
    <source>
        <dbReference type="PROSITE" id="PS50404"/>
    </source>
</evidence>
<dbReference type="PROSITE" id="PS50404">
    <property type="entry name" value="GST_NTER"/>
    <property type="match status" value="1"/>
</dbReference>
<keyword evidence="4" id="KW-0808">Transferase</keyword>
<dbReference type="EMBL" id="JADBJN010000002">
    <property type="protein sequence ID" value="KAG5676005.1"/>
    <property type="molecule type" value="Genomic_DNA"/>
</dbReference>
<dbReference type="Pfam" id="PF00043">
    <property type="entry name" value="GST_C"/>
    <property type="match status" value="1"/>
</dbReference>
<name>A0A9J6C2B5_POLVA</name>
<dbReference type="GO" id="GO:0006749">
    <property type="term" value="P:glutathione metabolic process"/>
    <property type="evidence" value="ECO:0007669"/>
    <property type="project" value="TreeGrafter"/>
</dbReference>
<comment type="subunit">
    <text evidence="2">Homodimer.</text>
</comment>
<comment type="caution">
    <text evidence="9">The sequence shown here is derived from an EMBL/GenBank/DDBJ whole genome shotgun (WGS) entry which is preliminary data.</text>
</comment>
<dbReference type="InterPro" id="IPR036282">
    <property type="entry name" value="Glutathione-S-Trfase_C_sf"/>
</dbReference>
<dbReference type="OrthoDB" id="2309723at2759"/>
<dbReference type="SFLD" id="SFLDG00358">
    <property type="entry name" value="Main_(cytGST)"/>
    <property type="match status" value="1"/>
</dbReference>
<dbReference type="EC" id="2.5.1.18" evidence="3"/>
<dbReference type="FunFam" id="3.40.30.10:FF:000208">
    <property type="entry name" value="glutathione S-transferase 1"/>
    <property type="match status" value="1"/>
</dbReference>
<evidence type="ECO:0000256" key="5">
    <source>
        <dbReference type="ARBA" id="ARBA00041523"/>
    </source>
</evidence>
<feature type="domain" description="GST C-terminal" evidence="8">
    <location>
        <begin position="92"/>
        <end position="216"/>
    </location>
</feature>
<dbReference type="GO" id="GO:0004364">
    <property type="term" value="F:glutathione transferase activity"/>
    <property type="evidence" value="ECO:0007669"/>
    <property type="project" value="UniProtKB-EC"/>
</dbReference>
<dbReference type="Gene3D" id="1.20.1050.10">
    <property type="match status" value="1"/>
</dbReference>
<organism evidence="9 10">
    <name type="scientific">Polypedilum vanderplanki</name>
    <name type="common">Sleeping chironomid midge</name>
    <dbReference type="NCBI Taxonomy" id="319348"/>
    <lineage>
        <taxon>Eukaryota</taxon>
        <taxon>Metazoa</taxon>
        <taxon>Ecdysozoa</taxon>
        <taxon>Arthropoda</taxon>
        <taxon>Hexapoda</taxon>
        <taxon>Insecta</taxon>
        <taxon>Pterygota</taxon>
        <taxon>Neoptera</taxon>
        <taxon>Endopterygota</taxon>
        <taxon>Diptera</taxon>
        <taxon>Nematocera</taxon>
        <taxon>Chironomoidea</taxon>
        <taxon>Chironomidae</taxon>
        <taxon>Chironominae</taxon>
        <taxon>Polypedilum</taxon>
        <taxon>Polypedilum</taxon>
    </lineage>
</organism>
<evidence type="ECO:0000256" key="4">
    <source>
        <dbReference type="ARBA" id="ARBA00022679"/>
    </source>
</evidence>
<evidence type="ECO:0000313" key="10">
    <source>
        <dbReference type="Proteomes" id="UP001107558"/>
    </source>
</evidence>
<feature type="domain" description="GST N-terminal" evidence="7">
    <location>
        <begin position="6"/>
        <end position="87"/>
    </location>
</feature>
<dbReference type="InterPro" id="IPR010987">
    <property type="entry name" value="Glutathione-S-Trfase_C-like"/>
</dbReference>
<dbReference type="InterPro" id="IPR004045">
    <property type="entry name" value="Glutathione_S-Trfase_N"/>
</dbReference>
<dbReference type="AlphaFoldDB" id="A0A9J6C2B5"/>
<evidence type="ECO:0000256" key="2">
    <source>
        <dbReference type="ARBA" id="ARBA00011738"/>
    </source>
</evidence>
<dbReference type="PANTHER" id="PTHR43969:SF9">
    <property type="entry name" value="GLUTATHIONE S TRANSFERASE D10, ISOFORM A-RELATED"/>
    <property type="match status" value="1"/>
</dbReference>
<dbReference type="Gene3D" id="3.40.30.10">
    <property type="entry name" value="Glutaredoxin"/>
    <property type="match status" value="1"/>
</dbReference>
<dbReference type="InterPro" id="IPR040079">
    <property type="entry name" value="Glutathione_S-Trfase"/>
</dbReference>